<dbReference type="InterPro" id="IPR036291">
    <property type="entry name" value="NAD(P)-bd_dom_sf"/>
</dbReference>
<dbReference type="KEGG" id="cmet:K6K41_01985"/>
<dbReference type="SUPFAM" id="SSF50129">
    <property type="entry name" value="GroES-like"/>
    <property type="match status" value="1"/>
</dbReference>
<protein>
    <recommendedName>
        <fullName evidence="3">Alcohol dehydrogenase</fullName>
    </recommendedName>
</protein>
<gene>
    <name evidence="1" type="ORF">K6K41_01985</name>
</gene>
<dbReference type="InterPro" id="IPR050700">
    <property type="entry name" value="YIM1/Zinc_Alcohol_DH_Fams"/>
</dbReference>
<evidence type="ECO:0000313" key="2">
    <source>
        <dbReference type="Proteomes" id="UP000825701"/>
    </source>
</evidence>
<proteinExistence type="predicted"/>
<dbReference type="SUPFAM" id="SSF51735">
    <property type="entry name" value="NAD(P)-binding Rossmann-fold domains"/>
    <property type="match status" value="1"/>
</dbReference>
<accession>A0A9E6RAZ8</accession>
<dbReference type="AlphaFoldDB" id="A0A9E6RAZ8"/>
<dbReference type="Gene3D" id="3.90.180.10">
    <property type="entry name" value="Medium-chain alcohol dehydrogenases, catalytic domain"/>
    <property type="match status" value="1"/>
</dbReference>
<dbReference type="PANTHER" id="PTHR11695:SF294">
    <property type="entry name" value="RETICULON-4-INTERACTING PROTEIN 1, MITOCHONDRIAL"/>
    <property type="match status" value="1"/>
</dbReference>
<keyword evidence="2" id="KW-1185">Reference proteome</keyword>
<name>A0A9E6RAZ8_9HYPH</name>
<dbReference type="InterPro" id="IPR011032">
    <property type="entry name" value="GroES-like_sf"/>
</dbReference>
<dbReference type="EMBL" id="CP081869">
    <property type="protein sequence ID" value="QZO00525.1"/>
    <property type="molecule type" value="Genomic_DNA"/>
</dbReference>
<dbReference type="RefSeq" id="WP_261403728.1">
    <property type="nucleotide sequence ID" value="NZ_CP081869.1"/>
</dbReference>
<dbReference type="Proteomes" id="UP000825701">
    <property type="component" value="Chromosome"/>
</dbReference>
<reference evidence="1" key="1">
    <citation type="submission" date="2021-08" db="EMBL/GenBank/DDBJ databases">
        <authorList>
            <person name="Zhang H."/>
            <person name="Xu M."/>
            <person name="Yu Z."/>
            <person name="Yang L."/>
            <person name="Cai Y."/>
        </authorList>
    </citation>
    <scope>NUCLEOTIDE SEQUENCE</scope>
    <source>
        <strain evidence="1">CHL1</strain>
    </source>
</reference>
<evidence type="ECO:0000313" key="1">
    <source>
        <dbReference type="EMBL" id="QZO00525.1"/>
    </source>
</evidence>
<evidence type="ECO:0008006" key="3">
    <source>
        <dbReference type="Google" id="ProtNLM"/>
    </source>
</evidence>
<organism evidence="1 2">
    <name type="scientific">Chenggangzhangella methanolivorans</name>
    <dbReference type="NCBI Taxonomy" id="1437009"/>
    <lineage>
        <taxon>Bacteria</taxon>
        <taxon>Pseudomonadati</taxon>
        <taxon>Pseudomonadota</taxon>
        <taxon>Alphaproteobacteria</taxon>
        <taxon>Hyphomicrobiales</taxon>
        <taxon>Methylopilaceae</taxon>
        <taxon>Chenggangzhangella</taxon>
    </lineage>
</organism>
<dbReference type="PANTHER" id="PTHR11695">
    <property type="entry name" value="ALCOHOL DEHYDROGENASE RELATED"/>
    <property type="match status" value="1"/>
</dbReference>
<sequence length="171" mass="17345">MPCLPVVQDRGRHLGSYNGEKGVVEKALAGSSVKAGDRVVGLKFEGAWAERVAVPESFIASMPDQVSFEHASTLPVAGLTAAIALATKPLKPGDGALITAATGGVGTFAIQLAAKAQAHVVAFARCESDAPRLVALGAHEVAASINDAKRLGPYDLILEGVGGALLGHALS</sequence>